<dbReference type="Proteomes" id="UP000728032">
    <property type="component" value="Unassembled WGS sequence"/>
</dbReference>
<evidence type="ECO:0000313" key="1">
    <source>
        <dbReference type="EMBL" id="CAD7650038.1"/>
    </source>
</evidence>
<accession>A0A7R9LZ45</accession>
<reference evidence="1" key="1">
    <citation type="submission" date="2020-11" db="EMBL/GenBank/DDBJ databases">
        <authorList>
            <person name="Tran Van P."/>
        </authorList>
    </citation>
    <scope>NUCLEOTIDE SEQUENCE</scope>
</reference>
<evidence type="ECO:0000313" key="2">
    <source>
        <dbReference type="Proteomes" id="UP000728032"/>
    </source>
</evidence>
<organism evidence="1">
    <name type="scientific">Oppiella nova</name>
    <dbReference type="NCBI Taxonomy" id="334625"/>
    <lineage>
        <taxon>Eukaryota</taxon>
        <taxon>Metazoa</taxon>
        <taxon>Ecdysozoa</taxon>
        <taxon>Arthropoda</taxon>
        <taxon>Chelicerata</taxon>
        <taxon>Arachnida</taxon>
        <taxon>Acari</taxon>
        <taxon>Acariformes</taxon>
        <taxon>Sarcoptiformes</taxon>
        <taxon>Oribatida</taxon>
        <taxon>Brachypylina</taxon>
        <taxon>Oppioidea</taxon>
        <taxon>Oppiidae</taxon>
        <taxon>Oppiella</taxon>
    </lineage>
</organism>
<dbReference type="AlphaFoldDB" id="A0A7R9LZ45"/>
<proteinExistence type="predicted"/>
<protein>
    <submittedName>
        <fullName evidence="1">Uncharacterized protein</fullName>
    </submittedName>
</protein>
<dbReference type="EMBL" id="CAJPVJ010003929">
    <property type="protein sequence ID" value="CAG2168109.1"/>
    <property type="molecule type" value="Genomic_DNA"/>
</dbReference>
<keyword evidence="2" id="KW-1185">Reference proteome</keyword>
<sequence length="80" mass="8812">MTPGGPHQLSGSGVIAFHNLSAYFKCLLPIKILIKMVLDYKVRNLTVDKVEPNKHVSNAQGKLEELLTEITDVLTSGTMF</sequence>
<name>A0A7R9LZ45_9ACAR</name>
<dbReference type="EMBL" id="OC918754">
    <property type="protein sequence ID" value="CAD7650038.1"/>
    <property type="molecule type" value="Genomic_DNA"/>
</dbReference>
<gene>
    <name evidence="1" type="ORF">ONB1V03_LOCUS7602</name>
</gene>